<dbReference type="InterPro" id="IPR000172">
    <property type="entry name" value="GMC_OxRdtase_N"/>
</dbReference>
<keyword evidence="2" id="KW-0285">Flavoprotein</keyword>
<evidence type="ECO:0000313" key="7">
    <source>
        <dbReference type="EMBL" id="ALL68505.1"/>
    </source>
</evidence>
<dbReference type="GO" id="GO:0050660">
    <property type="term" value="F:flavin adenine dinucleotide binding"/>
    <property type="evidence" value="ECO:0007669"/>
    <property type="project" value="InterPro"/>
</dbReference>
<comment type="similarity">
    <text evidence="1">Belongs to the GMC oxidoreductase family.</text>
</comment>
<dbReference type="AlphaFoldDB" id="A0A0P0RIY8"/>
<dbReference type="Proteomes" id="UP000019146">
    <property type="component" value="Chromosome 2"/>
</dbReference>
<keyword evidence="3" id="KW-0274">FAD</keyword>
<dbReference type="RefSeq" id="WP_035998083.1">
    <property type="nucleotide sequence ID" value="NZ_CP012747.1"/>
</dbReference>
<accession>A0A0P0RIY8</accession>
<evidence type="ECO:0000256" key="1">
    <source>
        <dbReference type="ARBA" id="ARBA00010790"/>
    </source>
</evidence>
<evidence type="ECO:0000256" key="3">
    <source>
        <dbReference type="ARBA" id="ARBA00022827"/>
    </source>
</evidence>
<dbReference type="Pfam" id="PF00732">
    <property type="entry name" value="GMC_oxred_N"/>
    <property type="match status" value="1"/>
</dbReference>
<evidence type="ECO:0000256" key="4">
    <source>
        <dbReference type="ARBA" id="ARBA00023002"/>
    </source>
</evidence>
<dbReference type="Pfam" id="PF05199">
    <property type="entry name" value="GMC_oxred_C"/>
    <property type="match status" value="1"/>
</dbReference>
<dbReference type="InterPro" id="IPR007867">
    <property type="entry name" value="GMC_OxRtase_C"/>
</dbReference>
<feature type="domain" description="Glucose-methanol-choline oxidoreductase C-terminal" evidence="6">
    <location>
        <begin position="449"/>
        <end position="571"/>
    </location>
</feature>
<dbReference type="Gene3D" id="3.50.50.60">
    <property type="entry name" value="FAD/NAD(P)-binding domain"/>
    <property type="match status" value="2"/>
</dbReference>
<dbReference type="InterPro" id="IPR036188">
    <property type="entry name" value="FAD/NAD-bd_sf"/>
</dbReference>
<reference evidence="7 8" key="1">
    <citation type="journal article" date="2014" name="Genome Announc.">
        <title>Draft Genome Sequence of the Haloacid-Degrading Burkholderia caribensis Strain MBA4.</title>
        <authorList>
            <person name="Pan Y."/>
            <person name="Kong K.F."/>
            <person name="Tsang J.S."/>
        </authorList>
    </citation>
    <scope>NUCLEOTIDE SEQUENCE [LARGE SCALE GENOMIC DNA]</scope>
    <source>
        <strain evidence="7 8">MBA4</strain>
    </source>
</reference>
<evidence type="ECO:0000256" key="2">
    <source>
        <dbReference type="ARBA" id="ARBA00022630"/>
    </source>
</evidence>
<evidence type="ECO:0000259" key="5">
    <source>
        <dbReference type="Pfam" id="PF00732"/>
    </source>
</evidence>
<keyword evidence="4 7" id="KW-0560">Oxidoreductase</keyword>
<sequence>MTKTMKHTDVVVIGLGWTGSILSMELANEGLNVVALERGQNRDTSPDFTYPKAADELKYGIRGELFRRLSLETVTVRHGLQDTAVPYRQYNAFLLPDNVGGAGVHWNGQLYRPSPEDLKFRTRNVERYGAKFMPDDMTIQDYDITYDELEKYFDKFEYLNGASGQAGILLGKPVAGGNPFEGSRSRSYPTPPVQDTYPARLFAESARKLGYHPFPQPCANCSEPYTNFYGVRLGPCNLCGFCERFGCFLYSKGSPQTTILPALFKKPNFELRTQSHVVKINVDSGSGRASGVTYIDGAGNQVIQPADLVILSSFQTNNVRLMLLSGIGKPYDPQTGEGVIGKNFAYQMMSATTLFYGKDTYTNPFVGAGAGGSQIVDEYNSDHFDHAPHNFVGGGYIIGGQTGGRPIQQLAVPAGTPSWGAQWKKAAKENYLHTTSVVTHGSVMSYRDAYMDLDPTYRDSMGMPLLRMTFDWHDNEYRMSRYITDRALEIVKEMKPESYSTLIRKPGDHFNVREYQTTHTTGGVITGADPRSSALNRYLQSWDIPNLFVTGASAFPQNFGYNPTGMVGALAYLAADAIRTQYLKHPGPLVSA</sequence>
<dbReference type="EMBL" id="CP012747">
    <property type="protein sequence ID" value="ALL68505.1"/>
    <property type="molecule type" value="Genomic_DNA"/>
</dbReference>
<gene>
    <name evidence="7" type="ORF">K788_0000451</name>
</gene>
<evidence type="ECO:0000313" key="8">
    <source>
        <dbReference type="Proteomes" id="UP000019146"/>
    </source>
</evidence>
<dbReference type="KEGG" id="bcai:K788_0000451"/>
<dbReference type="GeneID" id="69972216"/>
<dbReference type="PANTHER" id="PTHR46056:SF12">
    <property type="entry name" value="LONG-CHAIN-ALCOHOL OXIDASE"/>
    <property type="match status" value="1"/>
</dbReference>
<organism evidence="7 8">
    <name type="scientific">Paraburkholderia caribensis MBA4</name>
    <dbReference type="NCBI Taxonomy" id="1323664"/>
    <lineage>
        <taxon>Bacteria</taxon>
        <taxon>Pseudomonadati</taxon>
        <taxon>Pseudomonadota</taxon>
        <taxon>Betaproteobacteria</taxon>
        <taxon>Burkholderiales</taxon>
        <taxon>Burkholderiaceae</taxon>
        <taxon>Paraburkholderia</taxon>
    </lineage>
</organism>
<protein>
    <submittedName>
        <fullName evidence="7">Gluconate 2-dehydrogenase, membrane-bound, flavoprotein</fullName>
        <ecNumber evidence="7">1.1.99.3</ecNumber>
    </submittedName>
</protein>
<proteinExistence type="inferred from homology"/>
<feature type="domain" description="Glucose-methanol-choline oxidoreductase N-terminal" evidence="5">
    <location>
        <begin position="235"/>
        <end position="347"/>
    </location>
</feature>
<dbReference type="EC" id="1.1.99.3" evidence="7"/>
<dbReference type="GO" id="GO:0033717">
    <property type="term" value="F:gluconate 2-dehydrogenase (acceptor) activity"/>
    <property type="evidence" value="ECO:0007669"/>
    <property type="project" value="UniProtKB-EC"/>
</dbReference>
<evidence type="ECO:0000259" key="6">
    <source>
        <dbReference type="Pfam" id="PF05199"/>
    </source>
</evidence>
<dbReference type="PANTHER" id="PTHR46056">
    <property type="entry name" value="LONG-CHAIN-ALCOHOL OXIDASE"/>
    <property type="match status" value="1"/>
</dbReference>
<name>A0A0P0RIY8_9BURK</name>
<dbReference type="SUPFAM" id="SSF54373">
    <property type="entry name" value="FAD-linked reductases, C-terminal domain"/>
    <property type="match status" value="1"/>
</dbReference>
<dbReference type="SUPFAM" id="SSF51905">
    <property type="entry name" value="FAD/NAD(P)-binding domain"/>
    <property type="match status" value="1"/>
</dbReference>